<feature type="coiled-coil region" evidence="1">
    <location>
        <begin position="385"/>
        <end position="442"/>
    </location>
</feature>
<evidence type="ECO:0000313" key="2">
    <source>
        <dbReference type="EMBL" id="VDN04787.1"/>
    </source>
</evidence>
<protein>
    <submittedName>
        <fullName evidence="4">Titin</fullName>
    </submittedName>
</protein>
<dbReference type="STRING" id="103827.A0A158RCE7"/>
<gene>
    <name evidence="2" type="ORF">TCLT_LOCUS7343</name>
</gene>
<keyword evidence="3" id="KW-1185">Reference proteome</keyword>
<dbReference type="WBParaSite" id="TCLT_0000735401-mRNA-1">
    <property type="protein sequence ID" value="TCLT_0000735401-mRNA-1"/>
    <property type="gene ID" value="TCLT_0000735401"/>
</dbReference>
<dbReference type="OrthoDB" id="5873113at2759"/>
<accession>A0A158RCE7</accession>
<evidence type="ECO:0000313" key="4">
    <source>
        <dbReference type="WBParaSite" id="TCLT_0000735401-mRNA-1"/>
    </source>
</evidence>
<evidence type="ECO:0000313" key="3">
    <source>
        <dbReference type="Proteomes" id="UP000276776"/>
    </source>
</evidence>
<keyword evidence="1" id="KW-0175">Coiled coil</keyword>
<proteinExistence type="predicted"/>
<dbReference type="OMA" id="ESEHENM"/>
<sequence length="858" mass="99269">MDYEKEEVKHILSGSYPRVEKVFVAVEETQKILQTKMDLFTRLQQFHDTLQAIKQENNLWNSITSQQVDKVLARLEELLALAEKEYAPDATALCSQIESVHASFVQLECDRIKEKLRILLSQLDKLVNLMAKRKILILKFKEFLKFVTNAEDKLLSTVHETSIGAEVDVQRITNEMSAVLSRINEFGAELAECELQANMTITGTSVVDAVNRIKDIPLIIGPIEKSLEFSKLFQEFFEVSNQLESVFLTDIRTCEHLDNAAEFIAVSLENGKKETELMNRLTAIVSDLKADEHSKANEILSKLKPFMEKRQEVRRVTVEDCVGRSLVILTQKEQQLETVIEHDIVKGSFEAFQNNIITQWIPWKEELDRLILLIENSNSRWREAVDELIEKARNFDLRIANIECKLGDFGREQNILAFVEWLDLAEEDVNRIQTLRAEKEGREKMAEIHKVCLSYQTLVNELLNSRLDSPHSNEVKRQCNRYFTLLDRINMWDFREQEKSADLDLLSSSVHSEFPISSFSCSENERGDTETTEISKDLFEETNSTRNLAQRILKAKEEKEIQQLLTDTDEELNFLADFLSSLSGDYARSLKPLINAQRDLKKLQELNERRRQLNISCNTVSNLSDENLAVVRSLTLHLQSLEEPYTIFIQELQKEIDDEVLLRTNYDAIVQELNHLNANIDYRAQSVIQDLRNKLERVQSQMDFIRSQCLVRRKYVENIVENVSPRASPGHNSRRKKIVLMISRTVTTIIQVVEDELRQSSQIPENELMELRQKLQDVNTCIKDEDIGPALEDSNKILIDCKLAAIEKQLTVAEQLMSFKEELIEESNVQQIEMKSANIRKEEEILNMKIEELSRVDT</sequence>
<name>A0A158RCE7_THECL</name>
<reference evidence="4" key="1">
    <citation type="submission" date="2016-04" db="UniProtKB">
        <authorList>
            <consortium name="WormBaseParasite"/>
        </authorList>
    </citation>
    <scope>IDENTIFICATION</scope>
</reference>
<evidence type="ECO:0000256" key="1">
    <source>
        <dbReference type="SAM" id="Coils"/>
    </source>
</evidence>
<dbReference type="EMBL" id="UYYF01004497">
    <property type="protein sequence ID" value="VDN04787.1"/>
    <property type="molecule type" value="Genomic_DNA"/>
</dbReference>
<organism evidence="4">
    <name type="scientific">Thelazia callipaeda</name>
    <name type="common">Oriental eyeworm</name>
    <name type="synonym">Parasitic nematode</name>
    <dbReference type="NCBI Taxonomy" id="103827"/>
    <lineage>
        <taxon>Eukaryota</taxon>
        <taxon>Metazoa</taxon>
        <taxon>Ecdysozoa</taxon>
        <taxon>Nematoda</taxon>
        <taxon>Chromadorea</taxon>
        <taxon>Rhabditida</taxon>
        <taxon>Spirurina</taxon>
        <taxon>Spiruromorpha</taxon>
        <taxon>Thelazioidea</taxon>
        <taxon>Thelaziidae</taxon>
        <taxon>Thelazia</taxon>
    </lineage>
</organism>
<feature type="coiled-coil region" evidence="1">
    <location>
        <begin position="593"/>
        <end position="623"/>
    </location>
</feature>
<dbReference type="Proteomes" id="UP000276776">
    <property type="component" value="Unassembled WGS sequence"/>
</dbReference>
<reference evidence="2 3" key="2">
    <citation type="submission" date="2018-11" db="EMBL/GenBank/DDBJ databases">
        <authorList>
            <consortium name="Pathogen Informatics"/>
        </authorList>
    </citation>
    <scope>NUCLEOTIDE SEQUENCE [LARGE SCALE GENOMIC DNA]</scope>
</reference>
<dbReference type="AlphaFoldDB" id="A0A158RCE7"/>